<dbReference type="GO" id="GO:0005524">
    <property type="term" value="F:ATP binding"/>
    <property type="evidence" value="ECO:0007669"/>
    <property type="project" value="UniProtKB-KW"/>
</dbReference>
<protein>
    <submittedName>
        <fullName evidence="5">ATP-binding cassette domain-containing protein</fullName>
    </submittedName>
</protein>
<accession>A0A9D1CQP1</accession>
<comment type="caution">
    <text evidence="5">The sequence shown here is derived from an EMBL/GenBank/DDBJ whole genome shotgun (WGS) entry which is preliminary data.</text>
</comment>
<gene>
    <name evidence="5" type="ORF">IAB73_05740</name>
</gene>
<feature type="domain" description="ABC transporter" evidence="4">
    <location>
        <begin position="320"/>
        <end position="536"/>
    </location>
</feature>
<dbReference type="EMBL" id="DVFJ01000017">
    <property type="protein sequence ID" value="HIQ71692.1"/>
    <property type="molecule type" value="Genomic_DNA"/>
</dbReference>
<feature type="domain" description="ABC transporter" evidence="4">
    <location>
        <begin position="2"/>
        <end position="252"/>
    </location>
</feature>
<dbReference type="Proteomes" id="UP000886887">
    <property type="component" value="Unassembled WGS sequence"/>
</dbReference>
<reference evidence="5" key="2">
    <citation type="journal article" date="2021" name="PeerJ">
        <title>Extensive microbial diversity within the chicken gut microbiome revealed by metagenomics and culture.</title>
        <authorList>
            <person name="Gilroy R."/>
            <person name="Ravi A."/>
            <person name="Getino M."/>
            <person name="Pursley I."/>
            <person name="Horton D.L."/>
            <person name="Alikhan N.F."/>
            <person name="Baker D."/>
            <person name="Gharbi K."/>
            <person name="Hall N."/>
            <person name="Watson M."/>
            <person name="Adriaenssens E.M."/>
            <person name="Foster-Nyarko E."/>
            <person name="Jarju S."/>
            <person name="Secka A."/>
            <person name="Antonio M."/>
            <person name="Oren A."/>
            <person name="Chaudhuri R.R."/>
            <person name="La Ragione R."/>
            <person name="Hildebrand F."/>
            <person name="Pallen M.J."/>
        </authorList>
    </citation>
    <scope>NUCLEOTIDE SEQUENCE</scope>
    <source>
        <strain evidence="5">ChiSxjej2B14-6234</strain>
    </source>
</reference>
<evidence type="ECO:0000256" key="2">
    <source>
        <dbReference type="ARBA" id="ARBA00022741"/>
    </source>
</evidence>
<dbReference type="InterPro" id="IPR027417">
    <property type="entry name" value="P-loop_NTPase"/>
</dbReference>
<dbReference type="InterPro" id="IPR003439">
    <property type="entry name" value="ABC_transporter-like_ATP-bd"/>
</dbReference>
<dbReference type="FunFam" id="3.40.50.300:FF:000070">
    <property type="entry name" value="Putative ABC transporter ATP-binding component"/>
    <property type="match status" value="1"/>
</dbReference>
<dbReference type="InterPro" id="IPR032781">
    <property type="entry name" value="ABC_tran_Xtn"/>
</dbReference>
<dbReference type="SUPFAM" id="SSF52540">
    <property type="entry name" value="P-loop containing nucleoside triphosphate hydrolases"/>
    <property type="match status" value="2"/>
</dbReference>
<dbReference type="PANTHER" id="PTHR42855:SF2">
    <property type="entry name" value="DRUG RESISTANCE ABC TRANSPORTER,ATP-BINDING PROTEIN"/>
    <property type="match status" value="1"/>
</dbReference>
<dbReference type="SMART" id="SM00382">
    <property type="entry name" value="AAA"/>
    <property type="match status" value="2"/>
</dbReference>
<dbReference type="PANTHER" id="PTHR42855">
    <property type="entry name" value="ABC TRANSPORTER ATP-BINDING SUBUNIT"/>
    <property type="match status" value="1"/>
</dbReference>
<evidence type="ECO:0000313" key="5">
    <source>
        <dbReference type="EMBL" id="HIQ71692.1"/>
    </source>
</evidence>
<proteinExistence type="predicted"/>
<sequence length="540" mass="60484">MIATQNVTLSYSGKPLFKDVSIKFTAGNCYGIIGANGAGKSTFLRLLSGELEPTKGEVVLTPGERMAVLRQDHFAFDECEVLQTVIMGHKRLYDIMVEKDALYQKEDFSEADGVRASELEGEFADLNGWNAEADAEMLLTGLGLPLELEHRPMKELDGGQKVKVLLAQALFGSPDVLLLDEPTNHLDAQSVRWLENFLLDFPNTVIVVSHDRHFLNKVCTHICDIDYGRVQLYVGNYDFWYAYTQMAARQAREQNKKNEQKAKELQAFIARFSANASKHRQATSRKKLLDNLTMDNFVPSSRRYPFVQFKPDREIGNDLLTVQGLCKSAGGRMVLNNLTFTLTPGDKVALVGGDELARTTLLQVLAGELEPDAGSFKWGVTTSQAYFPKDNGAFFDGCDLTLVDWLRQFSEEQYEADIRGWLGRMLFSGEDALKPARVLSGGERVRCMLSRMMLSGANVLLMDEPTNHLDLESITALNEGMTSFTGSMIFTTRDHECVQTVANRILEILPGGLIDRRDTYDEYLENPDVPALRERLSRAD</sequence>
<dbReference type="AlphaFoldDB" id="A0A9D1CQP1"/>
<dbReference type="FunFam" id="3.40.50.300:FF:000011">
    <property type="entry name" value="Putative ABC transporter ATP-binding component"/>
    <property type="match status" value="1"/>
</dbReference>
<dbReference type="CDD" id="cd03221">
    <property type="entry name" value="ABCF_EF-3"/>
    <property type="match status" value="2"/>
</dbReference>
<dbReference type="InterPro" id="IPR051309">
    <property type="entry name" value="ABCF_ATPase"/>
</dbReference>
<dbReference type="InterPro" id="IPR003593">
    <property type="entry name" value="AAA+_ATPase"/>
</dbReference>
<dbReference type="PROSITE" id="PS50893">
    <property type="entry name" value="ABC_TRANSPORTER_2"/>
    <property type="match status" value="2"/>
</dbReference>
<dbReference type="Gene3D" id="3.40.50.300">
    <property type="entry name" value="P-loop containing nucleotide triphosphate hydrolases"/>
    <property type="match status" value="2"/>
</dbReference>
<evidence type="ECO:0000313" key="6">
    <source>
        <dbReference type="Proteomes" id="UP000886887"/>
    </source>
</evidence>
<dbReference type="Pfam" id="PF00005">
    <property type="entry name" value="ABC_tran"/>
    <property type="match status" value="2"/>
</dbReference>
<evidence type="ECO:0000256" key="3">
    <source>
        <dbReference type="ARBA" id="ARBA00022840"/>
    </source>
</evidence>
<keyword evidence="2" id="KW-0547">Nucleotide-binding</keyword>
<name>A0A9D1CQP1_9FIRM</name>
<reference evidence="5" key="1">
    <citation type="submission" date="2020-10" db="EMBL/GenBank/DDBJ databases">
        <authorList>
            <person name="Gilroy R."/>
        </authorList>
    </citation>
    <scope>NUCLEOTIDE SEQUENCE</scope>
    <source>
        <strain evidence="5">ChiSxjej2B14-6234</strain>
    </source>
</reference>
<organism evidence="5 6">
    <name type="scientific">Candidatus Onthenecus intestinigallinarum</name>
    <dbReference type="NCBI Taxonomy" id="2840875"/>
    <lineage>
        <taxon>Bacteria</taxon>
        <taxon>Bacillati</taxon>
        <taxon>Bacillota</taxon>
        <taxon>Clostridia</taxon>
        <taxon>Eubacteriales</taxon>
        <taxon>Candidatus Onthenecus</taxon>
    </lineage>
</organism>
<dbReference type="GO" id="GO:0016887">
    <property type="term" value="F:ATP hydrolysis activity"/>
    <property type="evidence" value="ECO:0007669"/>
    <property type="project" value="InterPro"/>
</dbReference>
<dbReference type="Pfam" id="PF12848">
    <property type="entry name" value="ABC_tran_Xtn"/>
    <property type="match status" value="1"/>
</dbReference>
<keyword evidence="3 5" id="KW-0067">ATP-binding</keyword>
<evidence type="ECO:0000256" key="1">
    <source>
        <dbReference type="ARBA" id="ARBA00022737"/>
    </source>
</evidence>
<keyword evidence="1" id="KW-0677">Repeat</keyword>
<evidence type="ECO:0000259" key="4">
    <source>
        <dbReference type="PROSITE" id="PS50893"/>
    </source>
</evidence>